<dbReference type="PATRIC" id="fig|123899.6.peg.2778"/>
<feature type="domain" description="2Fe-2S ferredoxin-type" evidence="5">
    <location>
        <begin position="1065"/>
        <end position="1147"/>
    </location>
</feature>
<dbReference type="InterPro" id="IPR006657">
    <property type="entry name" value="MoPterin_dinucl-bd_dom"/>
</dbReference>
<dbReference type="Gene3D" id="2.40.40.20">
    <property type="match status" value="1"/>
</dbReference>
<dbReference type="GO" id="GO:0051536">
    <property type="term" value="F:iron-sulfur cluster binding"/>
    <property type="evidence" value="ECO:0007669"/>
    <property type="project" value="UniProtKB-KW"/>
</dbReference>
<dbReference type="InterPro" id="IPR039261">
    <property type="entry name" value="FNR_nucleotide-bd"/>
</dbReference>
<dbReference type="Pfam" id="PF01568">
    <property type="entry name" value="Molydop_binding"/>
    <property type="match status" value="1"/>
</dbReference>
<evidence type="ECO:0000313" key="8">
    <source>
        <dbReference type="EMBL" id="SAI71474.1"/>
    </source>
</evidence>
<dbReference type="InterPro" id="IPR050612">
    <property type="entry name" value="Prok_Mopterin_Oxidored"/>
</dbReference>
<evidence type="ECO:0000256" key="1">
    <source>
        <dbReference type="ARBA" id="ARBA00010312"/>
    </source>
</evidence>
<dbReference type="SUPFAM" id="SSF52343">
    <property type="entry name" value="Ferredoxin reductase-like, C-terminal NADP-linked domain"/>
    <property type="match status" value="1"/>
</dbReference>
<gene>
    <name evidence="8" type="primary">dmsA</name>
    <name evidence="8" type="ORF">SAMEA3906487_02791</name>
</gene>
<dbReference type="Gene3D" id="2.40.30.10">
    <property type="entry name" value="Translation factors"/>
    <property type="match status" value="1"/>
</dbReference>
<dbReference type="OrthoDB" id="9796486at2"/>
<dbReference type="eggNOG" id="COG1018">
    <property type="taxonomic scope" value="Bacteria"/>
</dbReference>
<proteinExistence type="inferred from homology"/>
<dbReference type="InterPro" id="IPR012675">
    <property type="entry name" value="Beta-grasp_dom_sf"/>
</dbReference>
<dbReference type="GO" id="GO:0018818">
    <property type="term" value="F:acetylene hydratase activity"/>
    <property type="evidence" value="ECO:0007669"/>
    <property type="project" value="InterPro"/>
</dbReference>
<dbReference type="Pfam" id="PF00175">
    <property type="entry name" value="NAD_binding_1"/>
    <property type="match status" value="1"/>
</dbReference>
<dbReference type="Gene3D" id="3.40.50.80">
    <property type="entry name" value="Nucleotide-binding domain of ferredoxin-NADP reductase (FNR) module"/>
    <property type="match status" value="1"/>
</dbReference>
<dbReference type="PROSITE" id="PS51384">
    <property type="entry name" value="FAD_FR"/>
    <property type="match status" value="1"/>
</dbReference>
<keyword evidence="2" id="KW-0479">Metal-binding</keyword>
<dbReference type="STRING" id="123899.SAMEA3906487_02791"/>
<dbReference type="eggNOG" id="COG0243">
    <property type="taxonomic scope" value="Bacteria"/>
</dbReference>
<dbReference type="InterPro" id="IPR006656">
    <property type="entry name" value="Mopterin_OxRdtase"/>
</dbReference>
<dbReference type="InterPro" id="IPR001041">
    <property type="entry name" value="2Fe-2S_ferredoxin-type"/>
</dbReference>
<dbReference type="Pfam" id="PF00111">
    <property type="entry name" value="Fer2"/>
    <property type="match status" value="1"/>
</dbReference>
<dbReference type="Pfam" id="PF04879">
    <property type="entry name" value="Molybdop_Fe4S4"/>
    <property type="match status" value="1"/>
</dbReference>
<dbReference type="Proteomes" id="UP000076825">
    <property type="component" value="Chromosome 1"/>
</dbReference>
<evidence type="ECO:0000256" key="2">
    <source>
        <dbReference type="ARBA" id="ARBA00022723"/>
    </source>
</evidence>
<keyword evidence="3" id="KW-0408">Iron</keyword>
<dbReference type="InterPro" id="IPR017927">
    <property type="entry name" value="FAD-bd_FR_type"/>
</dbReference>
<reference evidence="8 9" key="1">
    <citation type="submission" date="2016-04" db="EMBL/GenBank/DDBJ databases">
        <authorList>
            <consortium name="Pathogen Informatics"/>
        </authorList>
    </citation>
    <scope>NUCLEOTIDE SEQUENCE [LARGE SCALE GENOMIC DNA]</scope>
    <source>
        <strain evidence="8 9">H044680328</strain>
    </source>
</reference>
<dbReference type="CDD" id="cd02781">
    <property type="entry name" value="MopB_CT_Acetylene-hydratase"/>
    <property type="match status" value="1"/>
</dbReference>
<sequence length="1147" mass="126100">MTEFKQGFCTLCRSRCGTINEVQDDSLVAVRPDPSHPTGQAMCMKGKSAPELVHSPHRVLYPMRRTRPKGDPDPGWVRISWEEALGETARRLGAIRAESGPEGVVFAVTTPSGTPLSDSIDWIERFVRLFGSPNICYATEICNWHKDFAHAFTFGCGMPPADYAEAELIVLWGHNPANTWLAQANALSQGRARGARMIVVDPRPTALARQADVWLPVRPGTDAALALGLMHLLITQARYDTAFVHDWTNAPLLVRADSGDFLCERELWPQAQHDRFVVWDDTLQAAVPYDTRQAAADQGGGFRLRGEFRLMTESGAALICHPVFELLARACADYPPETVAHITGVPPQVLRQAADLFGSLRRIAYHAWTGIGQHTNATQSERAVATLYALCGSFDRIGGNRVRLGPPVNAVNSLALLPRSQRDKALGLQARPIGPAAHGWVTAADTYRAILHGQPYRVRAMMAFGTNLPVSQGDTAEAQQALEQLEFHVHLDLFETPAAKYADILLPANTPWEREGLRVGFEINDRAAGWVQLRQRMVTPRGESRSDNEVLFDLAVRLGMGEQFFHGSLEAGWNHMLAPLGLDVARLRQHPEGLACPVDAAERKFARADDGGVHGFDTPTRRVEIYSERLLQHGQPALPTFVEPADSPRDPRATRQGRFPYVLSSAKNGFYCHSQHRSLVSLRKRAPDPVVELSPALANAKGILEGDWVRLRTRVGAARFVARLTPQLADDVLVAEFGWWQGCSELDREALTLQGAGGSNFNALISADRCDPVSGSVPHRSFLCNVDLDPATELRQRRWQGYRAFRVSALREEAEGVLGIHFEPLEETALPDYRPGQHIELRLEQGEGGSLSRAYSLTGAAEVAGRRGYSIAVRHQRGRDADGMPFEGRMSGALHRCLKVGDRVMLRAPSGGWVVPRRSPQPLCLIAGGIGITPFVSLLESLPDDAEGPEIWLYYANQNSRTHAFRARIAQHRARLPHLHVRDFYTSPLPGDRPGIDFDDSRYIDASVIDDVLIAQRARFYMCGPPAMMDAVSAGLRARGVPRFDIFSEVFRSPPPPVAGGDQRFSVRFARSRKEAAIWTPGEGTLLTFAESLGVQMAAGCRVGQCESCAVQLLAGKVRHLHGGEPEDPADCLACQAVPTDDIVIDA</sequence>
<dbReference type="EMBL" id="LT546645">
    <property type="protein sequence ID" value="SAI71474.1"/>
    <property type="molecule type" value="Genomic_DNA"/>
</dbReference>
<accession>A0A157SMD1</accession>
<dbReference type="SUPFAM" id="SSF63380">
    <property type="entry name" value="Riboflavin synthase domain-like"/>
    <property type="match status" value="1"/>
</dbReference>
<dbReference type="Gene3D" id="2.20.25.90">
    <property type="entry name" value="ADC-like domains"/>
    <property type="match status" value="1"/>
</dbReference>
<evidence type="ECO:0000259" key="5">
    <source>
        <dbReference type="PROSITE" id="PS51085"/>
    </source>
</evidence>
<dbReference type="SUPFAM" id="SSF54292">
    <property type="entry name" value="2Fe-2S ferredoxin-like"/>
    <property type="match status" value="1"/>
</dbReference>
<dbReference type="CDD" id="cd06184">
    <property type="entry name" value="flavohem_like_fad_nad_binding"/>
    <property type="match status" value="1"/>
</dbReference>
<feature type="domain" description="4Fe-4S Mo/W bis-MGD-type" evidence="7">
    <location>
        <begin position="2"/>
        <end position="57"/>
    </location>
</feature>
<organism evidence="8 9">
    <name type="scientific">Bordetella trematum</name>
    <dbReference type="NCBI Taxonomy" id="123899"/>
    <lineage>
        <taxon>Bacteria</taxon>
        <taxon>Pseudomonadati</taxon>
        <taxon>Pseudomonadota</taxon>
        <taxon>Betaproteobacteria</taxon>
        <taxon>Burkholderiales</taxon>
        <taxon>Alcaligenaceae</taxon>
        <taxon>Bordetella</taxon>
    </lineage>
</organism>
<dbReference type="KEGG" id="btrm:SAMEA390648702791"/>
<feature type="domain" description="FAD-binding FR-type" evidence="6">
    <location>
        <begin position="800"/>
        <end position="916"/>
    </location>
</feature>
<dbReference type="InterPro" id="IPR037949">
    <property type="entry name" value="MopB_CT_Acetylene-hydratase"/>
</dbReference>
<keyword evidence="4" id="KW-0411">Iron-sulfur</keyword>
<dbReference type="InterPro" id="IPR041930">
    <property type="entry name" value="Acetylene_hydratase"/>
</dbReference>
<dbReference type="PROSITE" id="PS51085">
    <property type="entry name" value="2FE2S_FER_2"/>
    <property type="match status" value="1"/>
</dbReference>
<dbReference type="GeneID" id="56589955"/>
<evidence type="ECO:0000256" key="4">
    <source>
        <dbReference type="ARBA" id="ARBA00023014"/>
    </source>
</evidence>
<dbReference type="Pfam" id="PF00384">
    <property type="entry name" value="Molybdopterin"/>
    <property type="match status" value="1"/>
</dbReference>
<dbReference type="InterPro" id="IPR001433">
    <property type="entry name" value="OxRdtase_FAD/NAD-bd"/>
</dbReference>
<evidence type="ECO:0000259" key="6">
    <source>
        <dbReference type="PROSITE" id="PS51384"/>
    </source>
</evidence>
<evidence type="ECO:0000313" key="9">
    <source>
        <dbReference type="Proteomes" id="UP000076825"/>
    </source>
</evidence>
<dbReference type="PANTHER" id="PTHR43742:SF6">
    <property type="entry name" value="OXIDOREDUCTASE YYAE-RELATED"/>
    <property type="match status" value="1"/>
</dbReference>
<evidence type="ECO:0000256" key="3">
    <source>
        <dbReference type="ARBA" id="ARBA00023004"/>
    </source>
</evidence>
<dbReference type="CDD" id="cd00207">
    <property type="entry name" value="fer2"/>
    <property type="match status" value="1"/>
</dbReference>
<dbReference type="Gene3D" id="3.10.20.30">
    <property type="match status" value="1"/>
</dbReference>
<dbReference type="InterPro" id="IPR006963">
    <property type="entry name" value="Mopterin_OxRdtase_4Fe-4S_dom"/>
</dbReference>
<dbReference type="InterPro" id="IPR036010">
    <property type="entry name" value="2Fe-2S_ferredoxin-like_sf"/>
</dbReference>
<dbReference type="Gene3D" id="3.40.50.740">
    <property type="match status" value="2"/>
</dbReference>
<name>A0A157SMD1_9BORD</name>
<dbReference type="Gene3D" id="3.40.228.10">
    <property type="entry name" value="Dimethylsulfoxide Reductase, domain 2"/>
    <property type="match status" value="2"/>
</dbReference>
<dbReference type="GO" id="GO:0016491">
    <property type="term" value="F:oxidoreductase activity"/>
    <property type="evidence" value="ECO:0007669"/>
    <property type="project" value="UniProtKB-KW"/>
</dbReference>
<dbReference type="RefSeq" id="WP_063492093.1">
    <property type="nucleotide sequence ID" value="NZ_CP016340.1"/>
</dbReference>
<evidence type="ECO:0000259" key="7">
    <source>
        <dbReference type="PROSITE" id="PS51669"/>
    </source>
</evidence>
<dbReference type="SUPFAM" id="SSF53706">
    <property type="entry name" value="Formate dehydrogenase/DMSO reductase, domains 1-3"/>
    <property type="match status" value="1"/>
</dbReference>
<dbReference type="CDD" id="cd02759">
    <property type="entry name" value="MopB_Acetylene-hydratase"/>
    <property type="match status" value="1"/>
</dbReference>
<dbReference type="AlphaFoldDB" id="A0A157SMD1"/>
<dbReference type="GO" id="GO:0046872">
    <property type="term" value="F:metal ion binding"/>
    <property type="evidence" value="ECO:0007669"/>
    <property type="project" value="UniProtKB-KW"/>
</dbReference>
<keyword evidence="8" id="KW-0560">Oxidoreductase</keyword>
<dbReference type="SUPFAM" id="SSF50692">
    <property type="entry name" value="ADC-like"/>
    <property type="match status" value="1"/>
</dbReference>
<dbReference type="PANTHER" id="PTHR43742">
    <property type="entry name" value="TRIMETHYLAMINE-N-OXIDE REDUCTASE"/>
    <property type="match status" value="1"/>
</dbReference>
<comment type="similarity">
    <text evidence="1">Belongs to the prokaryotic molybdopterin-containing oxidoreductase family.</text>
</comment>
<protein>
    <submittedName>
        <fullName evidence="8">Molybdopterin oxidoreductase</fullName>
        <ecNumber evidence="8">1.8.5.3</ecNumber>
    </submittedName>
</protein>
<dbReference type="InterPro" id="IPR009010">
    <property type="entry name" value="Asp_de-COase-like_dom_sf"/>
</dbReference>
<dbReference type="InterPro" id="IPR017938">
    <property type="entry name" value="Riboflavin_synthase-like_b-brl"/>
</dbReference>
<dbReference type="GO" id="GO:0043546">
    <property type="term" value="F:molybdopterin cofactor binding"/>
    <property type="evidence" value="ECO:0007669"/>
    <property type="project" value="InterPro"/>
</dbReference>
<dbReference type="PROSITE" id="PS51669">
    <property type="entry name" value="4FE4S_MOW_BIS_MGD"/>
    <property type="match status" value="1"/>
</dbReference>
<dbReference type="EC" id="1.8.5.3" evidence="8"/>
<dbReference type="SMART" id="SM00926">
    <property type="entry name" value="Molybdop_Fe4S4"/>
    <property type="match status" value="1"/>
</dbReference>
<keyword evidence="9" id="KW-1185">Reference proteome</keyword>